<gene>
    <name evidence="2" type="ORF">EI97DRAFT_456850</name>
</gene>
<protein>
    <recommendedName>
        <fullName evidence="1">ABM domain-containing protein</fullName>
    </recommendedName>
</protein>
<dbReference type="RefSeq" id="XP_033655994.1">
    <property type="nucleotide sequence ID" value="XM_033800768.1"/>
</dbReference>
<dbReference type="Pfam" id="PF03992">
    <property type="entry name" value="ABM"/>
    <property type="match status" value="1"/>
</dbReference>
<dbReference type="AlphaFoldDB" id="A0A6A6JQB6"/>
<reference evidence="2" key="1">
    <citation type="journal article" date="2020" name="Stud. Mycol.">
        <title>101 Dothideomycetes genomes: a test case for predicting lifestyles and emergence of pathogens.</title>
        <authorList>
            <person name="Haridas S."/>
            <person name="Albert R."/>
            <person name="Binder M."/>
            <person name="Bloem J."/>
            <person name="Labutti K."/>
            <person name="Salamov A."/>
            <person name="Andreopoulos B."/>
            <person name="Baker S."/>
            <person name="Barry K."/>
            <person name="Bills G."/>
            <person name="Bluhm B."/>
            <person name="Cannon C."/>
            <person name="Castanera R."/>
            <person name="Culley D."/>
            <person name="Daum C."/>
            <person name="Ezra D."/>
            <person name="Gonzalez J."/>
            <person name="Henrissat B."/>
            <person name="Kuo A."/>
            <person name="Liang C."/>
            <person name="Lipzen A."/>
            <person name="Lutzoni F."/>
            <person name="Magnuson J."/>
            <person name="Mondo S."/>
            <person name="Nolan M."/>
            <person name="Ohm R."/>
            <person name="Pangilinan J."/>
            <person name="Park H.-J."/>
            <person name="Ramirez L."/>
            <person name="Alfaro M."/>
            <person name="Sun H."/>
            <person name="Tritt A."/>
            <person name="Yoshinaga Y."/>
            <person name="Zwiers L.-H."/>
            <person name="Turgeon B."/>
            <person name="Goodwin S."/>
            <person name="Spatafora J."/>
            <person name="Crous P."/>
            <person name="Grigoriev I."/>
        </authorList>
    </citation>
    <scope>NUCLEOTIDE SEQUENCE</scope>
    <source>
        <strain evidence="2">CBS 379.55</strain>
    </source>
</reference>
<evidence type="ECO:0000313" key="3">
    <source>
        <dbReference type="Proteomes" id="UP000800097"/>
    </source>
</evidence>
<dbReference type="SUPFAM" id="SSF54909">
    <property type="entry name" value="Dimeric alpha+beta barrel"/>
    <property type="match status" value="1"/>
</dbReference>
<feature type="domain" description="ABM" evidence="1">
    <location>
        <begin position="31"/>
        <end position="87"/>
    </location>
</feature>
<name>A0A6A6JQB6_WESOR</name>
<dbReference type="Gene3D" id="3.30.70.100">
    <property type="match status" value="2"/>
</dbReference>
<sequence length="233" mass="25953">MSTQDERQGQTLELVSVPLKHGFDLTQGEGLEILRKCQNIISSQPGCKALFWGRRIEHPDIVQLVVEWDDISSHKRFQSSPPYGPFRQALTPILSAPLKIHHILIPPSSTPYTIPLCAPVTECLALYFSPSSPHLDTFLANNWASFSSALQAEAPESKGITGGWAIEKTVASERMGAEGEAGPAREFGGFIGWESVEDHMAFRSRKGFEGVVAHLRDGPEDLEMWHVRFERFK</sequence>
<accession>A0A6A6JQB6</accession>
<dbReference type="InterPro" id="IPR007138">
    <property type="entry name" value="ABM_dom"/>
</dbReference>
<dbReference type="EMBL" id="ML986488">
    <property type="protein sequence ID" value="KAF2278455.1"/>
    <property type="molecule type" value="Genomic_DNA"/>
</dbReference>
<evidence type="ECO:0000313" key="2">
    <source>
        <dbReference type="EMBL" id="KAF2278455.1"/>
    </source>
</evidence>
<evidence type="ECO:0000259" key="1">
    <source>
        <dbReference type="Pfam" id="PF03992"/>
    </source>
</evidence>
<keyword evidence="3" id="KW-1185">Reference proteome</keyword>
<dbReference type="Proteomes" id="UP000800097">
    <property type="component" value="Unassembled WGS sequence"/>
</dbReference>
<dbReference type="OrthoDB" id="3830579at2759"/>
<proteinExistence type="predicted"/>
<dbReference type="InterPro" id="IPR011008">
    <property type="entry name" value="Dimeric_a/b-barrel"/>
</dbReference>
<organism evidence="2 3">
    <name type="scientific">Westerdykella ornata</name>
    <dbReference type="NCBI Taxonomy" id="318751"/>
    <lineage>
        <taxon>Eukaryota</taxon>
        <taxon>Fungi</taxon>
        <taxon>Dikarya</taxon>
        <taxon>Ascomycota</taxon>
        <taxon>Pezizomycotina</taxon>
        <taxon>Dothideomycetes</taxon>
        <taxon>Pleosporomycetidae</taxon>
        <taxon>Pleosporales</taxon>
        <taxon>Sporormiaceae</taxon>
        <taxon>Westerdykella</taxon>
    </lineage>
</organism>
<dbReference type="GeneID" id="54553943"/>